<protein>
    <recommendedName>
        <fullName evidence="3">YfhE family protein</fullName>
    </recommendedName>
</protein>
<reference evidence="2" key="1">
    <citation type="journal article" date="2019" name="Int. J. Syst. Evol. Microbiol.">
        <title>The Global Catalogue of Microorganisms (GCM) 10K type strain sequencing project: providing services to taxonomists for standard genome sequencing and annotation.</title>
        <authorList>
            <consortium name="The Broad Institute Genomics Platform"/>
            <consortium name="The Broad Institute Genome Sequencing Center for Infectious Disease"/>
            <person name="Wu L."/>
            <person name="Ma J."/>
        </authorList>
    </citation>
    <scope>NUCLEOTIDE SEQUENCE [LARGE SCALE GENOMIC DNA]</scope>
    <source>
        <strain evidence="2">KCTC 3913</strain>
    </source>
</reference>
<sequence length="41" mass="4995">MGKKKQNFREEFGQEFGDINFAKHYELTQKQSKKKEEKKKC</sequence>
<evidence type="ECO:0000313" key="1">
    <source>
        <dbReference type="EMBL" id="MFD2679816.1"/>
    </source>
</evidence>
<comment type="caution">
    <text evidence="1">The sequence shown here is derived from an EMBL/GenBank/DDBJ whole genome shotgun (WGS) entry which is preliminary data.</text>
</comment>
<dbReference type="EMBL" id="JBHUMF010000008">
    <property type="protein sequence ID" value="MFD2679816.1"/>
    <property type="molecule type" value="Genomic_DNA"/>
</dbReference>
<organism evidence="1 2">
    <name type="scientific">Bacillus seohaeanensis</name>
    <dbReference type="NCBI Taxonomy" id="284580"/>
    <lineage>
        <taxon>Bacteria</taxon>
        <taxon>Bacillati</taxon>
        <taxon>Bacillota</taxon>
        <taxon>Bacilli</taxon>
        <taxon>Bacillales</taxon>
        <taxon>Bacillaceae</taxon>
        <taxon>Bacillus</taxon>
    </lineage>
</organism>
<evidence type="ECO:0000313" key="2">
    <source>
        <dbReference type="Proteomes" id="UP001597506"/>
    </source>
</evidence>
<name>A0ABW5RNX4_9BACI</name>
<dbReference type="Proteomes" id="UP001597506">
    <property type="component" value="Unassembled WGS sequence"/>
</dbReference>
<dbReference type="RefSeq" id="WP_377932752.1">
    <property type="nucleotide sequence ID" value="NZ_JBHUMF010000008.1"/>
</dbReference>
<accession>A0ABW5RNX4</accession>
<evidence type="ECO:0008006" key="3">
    <source>
        <dbReference type="Google" id="ProtNLM"/>
    </source>
</evidence>
<gene>
    <name evidence="1" type="ORF">ACFSUL_03515</name>
</gene>
<proteinExistence type="predicted"/>
<keyword evidence="2" id="KW-1185">Reference proteome</keyword>